<evidence type="ECO:0000256" key="1">
    <source>
        <dbReference type="ARBA" id="ARBA00004141"/>
    </source>
</evidence>
<comment type="caution">
    <text evidence="9">The sequence shown here is derived from an EMBL/GenBank/DDBJ whole genome shotgun (WGS) entry which is preliminary data.</text>
</comment>
<dbReference type="EMBL" id="CAJOAX010001064">
    <property type="protein sequence ID" value="CAF3681642.1"/>
    <property type="molecule type" value="Genomic_DNA"/>
</dbReference>
<comment type="catalytic activity">
    <reaction evidence="7">
        <text>L-cysteinyl-[protein] + hexadecanoyl-CoA = S-hexadecanoyl-L-cysteinyl-[protein] + CoA</text>
        <dbReference type="Rhea" id="RHEA:36683"/>
        <dbReference type="Rhea" id="RHEA-COMP:10131"/>
        <dbReference type="Rhea" id="RHEA-COMP:11032"/>
        <dbReference type="ChEBI" id="CHEBI:29950"/>
        <dbReference type="ChEBI" id="CHEBI:57287"/>
        <dbReference type="ChEBI" id="CHEBI:57379"/>
        <dbReference type="ChEBI" id="CHEBI:74151"/>
        <dbReference type="EC" id="2.3.1.225"/>
    </reaction>
</comment>
<dbReference type="Proteomes" id="UP000663823">
    <property type="component" value="Unassembled WGS sequence"/>
</dbReference>
<reference evidence="9" key="1">
    <citation type="submission" date="2021-02" db="EMBL/GenBank/DDBJ databases">
        <authorList>
            <person name="Nowell W R."/>
        </authorList>
    </citation>
    <scope>NUCLEOTIDE SEQUENCE</scope>
</reference>
<evidence type="ECO:0000313" key="10">
    <source>
        <dbReference type="Proteomes" id="UP000663823"/>
    </source>
</evidence>
<evidence type="ECO:0000256" key="3">
    <source>
        <dbReference type="ARBA" id="ARBA00022692"/>
    </source>
</evidence>
<dbReference type="GO" id="GO:0005783">
    <property type="term" value="C:endoplasmic reticulum"/>
    <property type="evidence" value="ECO:0007669"/>
    <property type="project" value="TreeGrafter"/>
</dbReference>
<evidence type="ECO:0000256" key="4">
    <source>
        <dbReference type="ARBA" id="ARBA00022989"/>
    </source>
</evidence>
<keyword evidence="2 7" id="KW-0808">Transferase</keyword>
<keyword evidence="3 7" id="KW-0812">Transmembrane</keyword>
<evidence type="ECO:0000259" key="8">
    <source>
        <dbReference type="Pfam" id="PF01529"/>
    </source>
</evidence>
<feature type="transmembrane region" description="Helical" evidence="7">
    <location>
        <begin position="26"/>
        <end position="47"/>
    </location>
</feature>
<dbReference type="GO" id="GO:0019706">
    <property type="term" value="F:protein-cysteine S-palmitoyltransferase activity"/>
    <property type="evidence" value="ECO:0007669"/>
    <property type="project" value="UniProtKB-EC"/>
</dbReference>
<keyword evidence="4 7" id="KW-1133">Transmembrane helix</keyword>
<comment type="similarity">
    <text evidence="7">Belongs to the DHHC palmitoyltransferase family.</text>
</comment>
<evidence type="ECO:0000256" key="5">
    <source>
        <dbReference type="ARBA" id="ARBA00023136"/>
    </source>
</evidence>
<dbReference type="EC" id="2.3.1.225" evidence="7"/>
<comment type="domain">
    <text evidence="7">The DHHC domain is required for palmitoyltransferase activity.</text>
</comment>
<keyword evidence="5 7" id="KW-0472">Membrane</keyword>
<feature type="domain" description="Palmitoyltransferase DHHC" evidence="8">
    <location>
        <begin position="112"/>
        <end position="252"/>
    </location>
</feature>
<feature type="transmembrane region" description="Helical" evidence="7">
    <location>
        <begin position="59"/>
        <end position="82"/>
    </location>
</feature>
<dbReference type="AlphaFoldDB" id="A0A818T4F1"/>
<gene>
    <name evidence="9" type="ORF">OTI717_LOCUS11264</name>
</gene>
<name>A0A818T4F1_9BILA</name>
<evidence type="ECO:0000256" key="6">
    <source>
        <dbReference type="ARBA" id="ARBA00023315"/>
    </source>
</evidence>
<dbReference type="InterPro" id="IPR001594">
    <property type="entry name" value="Palmitoyltrfase_DHHC"/>
</dbReference>
<dbReference type="PANTHER" id="PTHR22883">
    <property type="entry name" value="ZINC FINGER DHHC DOMAIN CONTAINING PROTEIN"/>
    <property type="match status" value="1"/>
</dbReference>
<sequence>MAVISFGSTTTLEAGQRRRNACSLPLHYIQILGIVVIIFLILMNYLTLCVNISTHPWQWLSIVISSIIILPFLIAFIILTFLDPVEDAVINQSHGPKANFDRRVHQHVITNFYCNICEVHVTANAKHCSSCNKCIYSFDHHCIWLNTCIGGKNYRLFFSMLILIVLGTLFIFLNSLLQFIGTFQDTSSRINLKPYYSIDQYAILMIPSSKIAFQVISAIVAAISLISCGMTGYLLAFHIYLCYNHITTYDFVISRRHHHTVDETLSQFNQLNRNQNSVSTETTGQSSICSRFFPLKKKRNNRVATTTENGHNNSNYSNRNQNAQIFIRDSQRRLQVRRSTNQESYTYNNLYDGADEQNPE</sequence>
<dbReference type="InterPro" id="IPR039859">
    <property type="entry name" value="PFA4/ZDH16/20/ERF2-like"/>
</dbReference>
<organism evidence="9 10">
    <name type="scientific">Rotaria sordida</name>
    <dbReference type="NCBI Taxonomy" id="392033"/>
    <lineage>
        <taxon>Eukaryota</taxon>
        <taxon>Metazoa</taxon>
        <taxon>Spiralia</taxon>
        <taxon>Gnathifera</taxon>
        <taxon>Rotifera</taxon>
        <taxon>Eurotatoria</taxon>
        <taxon>Bdelloidea</taxon>
        <taxon>Philodinida</taxon>
        <taxon>Philodinidae</taxon>
        <taxon>Rotaria</taxon>
    </lineage>
</organism>
<evidence type="ECO:0000313" key="9">
    <source>
        <dbReference type="EMBL" id="CAF3681642.1"/>
    </source>
</evidence>
<comment type="subcellular location">
    <subcellularLocation>
        <location evidence="1">Membrane</location>
        <topology evidence="1">Multi-pass membrane protein</topology>
    </subcellularLocation>
</comment>
<dbReference type="PROSITE" id="PS50216">
    <property type="entry name" value="DHHC"/>
    <property type="match status" value="1"/>
</dbReference>
<dbReference type="PANTHER" id="PTHR22883:SF203">
    <property type="entry name" value="PALMITOYLTRANSFERASE"/>
    <property type="match status" value="1"/>
</dbReference>
<dbReference type="Pfam" id="PF01529">
    <property type="entry name" value="DHHC"/>
    <property type="match status" value="1"/>
</dbReference>
<feature type="transmembrane region" description="Helical" evidence="7">
    <location>
        <begin position="211"/>
        <end position="236"/>
    </location>
</feature>
<accession>A0A818T4F1</accession>
<evidence type="ECO:0000256" key="2">
    <source>
        <dbReference type="ARBA" id="ARBA00022679"/>
    </source>
</evidence>
<keyword evidence="6 7" id="KW-0012">Acyltransferase</keyword>
<proteinExistence type="inferred from homology"/>
<evidence type="ECO:0000256" key="7">
    <source>
        <dbReference type="RuleBase" id="RU079119"/>
    </source>
</evidence>
<dbReference type="GO" id="GO:0006612">
    <property type="term" value="P:protein targeting to membrane"/>
    <property type="evidence" value="ECO:0007669"/>
    <property type="project" value="TreeGrafter"/>
</dbReference>
<dbReference type="GO" id="GO:0016020">
    <property type="term" value="C:membrane"/>
    <property type="evidence" value="ECO:0007669"/>
    <property type="project" value="UniProtKB-SubCell"/>
</dbReference>
<feature type="transmembrane region" description="Helical" evidence="7">
    <location>
        <begin position="156"/>
        <end position="180"/>
    </location>
</feature>
<protein>
    <recommendedName>
        <fullName evidence="7">Palmitoyltransferase</fullName>
        <ecNumber evidence="7">2.3.1.225</ecNumber>
    </recommendedName>
</protein>
<dbReference type="GO" id="GO:0005794">
    <property type="term" value="C:Golgi apparatus"/>
    <property type="evidence" value="ECO:0007669"/>
    <property type="project" value="TreeGrafter"/>
</dbReference>